<protein>
    <submittedName>
        <fullName evidence="1">Uncharacterized protein</fullName>
    </submittedName>
</protein>
<comment type="caution">
    <text evidence="1">The sequence shown here is derived from an EMBL/GenBank/DDBJ whole genome shotgun (WGS) entry which is preliminary data.</text>
</comment>
<accession>A0A8J2JMJ4</accession>
<evidence type="ECO:0000313" key="1">
    <source>
        <dbReference type="EMBL" id="CAG7720200.1"/>
    </source>
</evidence>
<reference evidence="1" key="1">
    <citation type="submission" date="2021-06" db="EMBL/GenBank/DDBJ databases">
        <authorList>
            <person name="Hodson N. C."/>
            <person name="Mongue J. A."/>
            <person name="Jaron S. K."/>
        </authorList>
    </citation>
    <scope>NUCLEOTIDE SEQUENCE</scope>
</reference>
<feature type="non-terminal residue" evidence="1">
    <location>
        <position position="1"/>
    </location>
</feature>
<organism evidence="1 2">
    <name type="scientific">Allacma fusca</name>
    <dbReference type="NCBI Taxonomy" id="39272"/>
    <lineage>
        <taxon>Eukaryota</taxon>
        <taxon>Metazoa</taxon>
        <taxon>Ecdysozoa</taxon>
        <taxon>Arthropoda</taxon>
        <taxon>Hexapoda</taxon>
        <taxon>Collembola</taxon>
        <taxon>Symphypleona</taxon>
        <taxon>Sminthuridae</taxon>
        <taxon>Allacma</taxon>
    </lineage>
</organism>
<sequence>MHSLGVNIGPQELADYEAIDDDLATA</sequence>
<dbReference type="EMBL" id="CAJVCH010068271">
    <property type="protein sequence ID" value="CAG7720200.1"/>
    <property type="molecule type" value="Genomic_DNA"/>
</dbReference>
<proteinExistence type="predicted"/>
<gene>
    <name evidence="1" type="ORF">AFUS01_LOCUS9486</name>
</gene>
<dbReference type="Proteomes" id="UP000708208">
    <property type="component" value="Unassembled WGS sequence"/>
</dbReference>
<evidence type="ECO:0000313" key="2">
    <source>
        <dbReference type="Proteomes" id="UP000708208"/>
    </source>
</evidence>
<name>A0A8J2JMJ4_9HEXA</name>
<keyword evidence="2" id="KW-1185">Reference proteome</keyword>
<dbReference type="AlphaFoldDB" id="A0A8J2JMJ4"/>